<dbReference type="InterPro" id="IPR015946">
    <property type="entry name" value="KH_dom-like_a/b"/>
</dbReference>
<comment type="caution">
    <text evidence="3">The sequence shown here is derived from an EMBL/GenBank/DDBJ whole genome shotgun (WGS) entry which is preliminary data.</text>
</comment>
<keyword evidence="4" id="KW-1185">Reference proteome</keyword>
<dbReference type="PANTHER" id="PTHR33515:SF1">
    <property type="entry name" value="RIBOSOME-BINDING FACTOR A, CHLOROPLASTIC-RELATED"/>
    <property type="match status" value="1"/>
</dbReference>
<gene>
    <name evidence="2 3" type="primary">rbfA</name>
    <name evidence="3" type="ORF">AB4876_16365</name>
</gene>
<comment type="function">
    <text evidence="2">One of several proteins that assist in the late maturation steps of the functional core of the 30S ribosomal subunit. Associates with free 30S ribosomal subunits (but not with 30S subunits that are part of 70S ribosomes or polysomes). Required for efficient processing of 16S rRNA. May interact with the 5'-terminal helix region of 16S rRNA.</text>
</comment>
<dbReference type="Proteomes" id="UP001557485">
    <property type="component" value="Unassembled WGS sequence"/>
</dbReference>
<name>A0ABV3U9R7_9GAMM</name>
<protein>
    <recommendedName>
        <fullName evidence="2">Ribosome-binding factor A</fullName>
    </recommendedName>
</protein>
<evidence type="ECO:0000256" key="2">
    <source>
        <dbReference type="HAMAP-Rule" id="MF_00003"/>
    </source>
</evidence>
<accession>A0ABV3U9R7</accession>
<dbReference type="NCBIfam" id="TIGR00082">
    <property type="entry name" value="rbfA"/>
    <property type="match status" value="1"/>
</dbReference>
<keyword evidence="2" id="KW-0963">Cytoplasm</keyword>
<reference evidence="3 4" key="1">
    <citation type="journal article" date="2011" name="Int. J. Syst. Evol. Microbiol.">
        <title>Zhongshania antarctica gen. nov., sp. nov. and Zhongshania guokunii sp. nov., gammaproteobacteria respectively isolated from coastal attached (fast) ice and surface seawater of the Antarctic.</title>
        <authorList>
            <person name="Li H.J."/>
            <person name="Zhang X.Y."/>
            <person name="Chen C.X."/>
            <person name="Zhang Y.J."/>
            <person name="Gao Z.M."/>
            <person name="Yu Y."/>
            <person name="Chen X.L."/>
            <person name="Chen B."/>
            <person name="Zhang Y.Z."/>
        </authorList>
    </citation>
    <scope>NUCLEOTIDE SEQUENCE [LARGE SCALE GENOMIC DNA]</scope>
    <source>
        <strain evidence="3 4">ZS6-22T</strain>
    </source>
</reference>
<proteinExistence type="inferred from homology"/>
<dbReference type="HAMAP" id="MF_00003">
    <property type="entry name" value="RbfA"/>
    <property type="match status" value="1"/>
</dbReference>
<dbReference type="RefSeq" id="WP_301029181.1">
    <property type="nucleotide sequence ID" value="NZ_JBFRYA010000017.1"/>
</dbReference>
<comment type="subcellular location">
    <subcellularLocation>
        <location evidence="2">Cytoplasm</location>
    </subcellularLocation>
</comment>
<dbReference type="InterPro" id="IPR000238">
    <property type="entry name" value="RbfA"/>
</dbReference>
<comment type="similarity">
    <text evidence="2">Belongs to the RbfA family.</text>
</comment>
<dbReference type="SUPFAM" id="SSF89919">
    <property type="entry name" value="Ribosome-binding factor A, RbfA"/>
    <property type="match status" value="1"/>
</dbReference>
<dbReference type="PANTHER" id="PTHR33515">
    <property type="entry name" value="RIBOSOME-BINDING FACTOR A, CHLOROPLASTIC-RELATED"/>
    <property type="match status" value="1"/>
</dbReference>
<dbReference type="Pfam" id="PF02033">
    <property type="entry name" value="RBFA"/>
    <property type="match status" value="1"/>
</dbReference>
<evidence type="ECO:0000313" key="3">
    <source>
        <dbReference type="EMBL" id="MEX1670495.1"/>
    </source>
</evidence>
<keyword evidence="1 2" id="KW-0690">Ribosome biogenesis</keyword>
<evidence type="ECO:0000313" key="4">
    <source>
        <dbReference type="Proteomes" id="UP001557485"/>
    </source>
</evidence>
<evidence type="ECO:0000256" key="1">
    <source>
        <dbReference type="ARBA" id="ARBA00022517"/>
    </source>
</evidence>
<sequence length="128" mass="14498">MKEFSRTARIADFLKRELGSFIQKELRDPRLGMVSVIDAEVSRDMSHAKIYVTVMGKDSAEEAKESLDVLNKAAGFLRSQVAKINNARTTPQLRFYYDSSINRGQHISKLIQDAVASDRSRYPEDDGE</sequence>
<comment type="subunit">
    <text evidence="2">Monomer. Binds 30S ribosomal subunits, but not 50S ribosomal subunits or 70S ribosomes.</text>
</comment>
<dbReference type="Gene3D" id="3.30.300.20">
    <property type="match status" value="1"/>
</dbReference>
<dbReference type="EMBL" id="JBFRYA010000017">
    <property type="protein sequence ID" value="MEX1670495.1"/>
    <property type="molecule type" value="Genomic_DNA"/>
</dbReference>
<organism evidence="3 4">
    <name type="scientific">Zhongshania guokunii</name>
    <dbReference type="NCBI Taxonomy" id="641783"/>
    <lineage>
        <taxon>Bacteria</taxon>
        <taxon>Pseudomonadati</taxon>
        <taxon>Pseudomonadota</taxon>
        <taxon>Gammaproteobacteria</taxon>
        <taxon>Cellvibrionales</taxon>
        <taxon>Spongiibacteraceae</taxon>
        <taxon>Zhongshania</taxon>
    </lineage>
</organism>
<dbReference type="InterPro" id="IPR023799">
    <property type="entry name" value="RbfA_dom_sf"/>
</dbReference>